<feature type="active site" description="Proton acceptor" evidence="12 13">
    <location>
        <position position="168"/>
    </location>
</feature>
<dbReference type="GO" id="GO:0005739">
    <property type="term" value="C:mitochondrion"/>
    <property type="evidence" value="ECO:0007669"/>
    <property type="project" value="UniProtKB-SubCell"/>
</dbReference>
<keyword evidence="2" id="KW-0597">Phosphoprotein</keyword>
<evidence type="ECO:0000256" key="3">
    <source>
        <dbReference type="ARBA" id="ARBA00022763"/>
    </source>
</evidence>
<evidence type="ECO:0000256" key="11">
    <source>
        <dbReference type="ARBA" id="ARBA00064140"/>
    </source>
</evidence>
<dbReference type="EC" id="3.2.2.27" evidence="12 14"/>
<dbReference type="GO" id="GO:0097510">
    <property type="term" value="P:base-excision repair, AP site formation via deaminated base removal"/>
    <property type="evidence" value="ECO:0007669"/>
    <property type="project" value="TreeGrafter"/>
</dbReference>
<keyword evidence="5" id="KW-0007">Acetylation</keyword>
<evidence type="ECO:0000313" key="17">
    <source>
        <dbReference type="Proteomes" id="UP000515159"/>
    </source>
</evidence>
<evidence type="ECO:0000256" key="12">
    <source>
        <dbReference type="HAMAP-Rule" id="MF_03166"/>
    </source>
</evidence>
<keyword evidence="4 12" id="KW-0378">Hydrolase</keyword>
<dbReference type="PANTHER" id="PTHR11264:SF0">
    <property type="entry name" value="URACIL-DNA GLYCOSYLASE"/>
    <property type="match status" value="1"/>
</dbReference>
<dbReference type="SUPFAM" id="SSF52141">
    <property type="entry name" value="Uracil-DNA glycosylase-like"/>
    <property type="match status" value="1"/>
</dbReference>
<dbReference type="AlphaFoldDB" id="A0A6P8S4L4"/>
<dbReference type="PROSITE" id="PS00130">
    <property type="entry name" value="U_DNA_GLYCOSYLASE"/>
    <property type="match status" value="1"/>
</dbReference>
<dbReference type="CDD" id="cd10027">
    <property type="entry name" value="UDG-F1-like"/>
    <property type="match status" value="1"/>
</dbReference>
<dbReference type="InterPro" id="IPR036895">
    <property type="entry name" value="Uracil-DNA_glycosylase-like_sf"/>
</dbReference>
<reference evidence="18" key="1">
    <citation type="submission" date="2025-08" db="UniProtKB">
        <authorList>
            <consortium name="RefSeq"/>
        </authorList>
    </citation>
    <scope>IDENTIFICATION</scope>
</reference>
<protein>
    <recommendedName>
        <fullName evidence="12 14">Uracil-DNA glycosylase</fullName>
        <shortName evidence="12">UDG</shortName>
        <ecNumber evidence="12 14">3.2.2.27</ecNumber>
    </recommendedName>
</protein>
<dbReference type="RefSeq" id="XP_033812717.1">
    <property type="nucleotide sequence ID" value="XM_033956826.1"/>
</dbReference>
<dbReference type="InterPro" id="IPR002043">
    <property type="entry name" value="UDG_fam1"/>
</dbReference>
<dbReference type="GO" id="GO:0004844">
    <property type="term" value="F:uracil DNA N-glycosylase activity"/>
    <property type="evidence" value="ECO:0007669"/>
    <property type="project" value="UniProtKB-UniRule"/>
</dbReference>
<dbReference type="InParanoid" id="A0A6P8S4L4"/>
<dbReference type="NCBIfam" id="TIGR00628">
    <property type="entry name" value="ung"/>
    <property type="match status" value="1"/>
</dbReference>
<keyword evidence="8 12" id="KW-0539">Nucleus</keyword>
<dbReference type="NCBIfam" id="NF003588">
    <property type="entry name" value="PRK05254.1-1"/>
    <property type="match status" value="1"/>
</dbReference>
<evidence type="ECO:0000256" key="9">
    <source>
        <dbReference type="ARBA" id="ARBA00052069"/>
    </source>
</evidence>
<dbReference type="HAMAP" id="MF_00148">
    <property type="entry name" value="UDG"/>
    <property type="match status" value="1"/>
</dbReference>
<dbReference type="FunFam" id="3.40.470.10:FF:000004">
    <property type="entry name" value="Uracil-DNA glycosylase"/>
    <property type="match status" value="1"/>
</dbReference>
<proteinExistence type="inferred from homology"/>
<comment type="subcellular location">
    <subcellularLocation>
        <location evidence="12">Mitochondrion</location>
    </subcellularLocation>
    <subcellularLocation>
        <location evidence="12">Nucleus</location>
    </subcellularLocation>
</comment>
<comment type="catalytic activity">
    <reaction evidence="9">
        <text>a 2'-deoxyuridine in double-stranded DNA + H2O = a 2'-deoxyribose 5'-monophosphate in double-stranded DNA + uracil</text>
        <dbReference type="Rhea" id="RHEA:81455"/>
        <dbReference type="Rhea" id="RHEA-COMP:14231"/>
        <dbReference type="Rhea" id="RHEA-COMP:17071"/>
        <dbReference type="ChEBI" id="CHEBI:15377"/>
        <dbReference type="ChEBI" id="CHEBI:17568"/>
        <dbReference type="ChEBI" id="CHEBI:133902"/>
        <dbReference type="ChEBI" id="CHEBI:139095"/>
    </reaction>
    <physiologicalReaction direction="left-to-right" evidence="9">
        <dbReference type="Rhea" id="RHEA:81456"/>
    </physiologicalReaction>
</comment>
<dbReference type="Gene3D" id="3.40.470.10">
    <property type="entry name" value="Uracil-DNA glycosylase-like domain"/>
    <property type="match status" value="1"/>
</dbReference>
<evidence type="ECO:0000256" key="2">
    <source>
        <dbReference type="ARBA" id="ARBA00022553"/>
    </source>
</evidence>
<dbReference type="FunCoup" id="A0A6P8S4L4">
    <property type="interactions" value="1543"/>
</dbReference>
<evidence type="ECO:0000256" key="10">
    <source>
        <dbReference type="ARBA" id="ARBA00052828"/>
    </source>
</evidence>
<name>A0A6P8S4L4_GEOSA</name>
<keyword evidence="3 12" id="KW-0227">DNA damage</keyword>
<dbReference type="SMART" id="SM00986">
    <property type="entry name" value="UDG"/>
    <property type="match status" value="1"/>
</dbReference>
<evidence type="ECO:0000256" key="8">
    <source>
        <dbReference type="ARBA" id="ARBA00023242"/>
    </source>
</evidence>
<dbReference type="GeneID" id="117365895"/>
<dbReference type="CTD" id="7374"/>
<dbReference type="NCBIfam" id="NF003592">
    <property type="entry name" value="PRK05254.1-5"/>
    <property type="match status" value="1"/>
</dbReference>
<dbReference type="NCBIfam" id="NF003591">
    <property type="entry name" value="PRK05254.1-4"/>
    <property type="match status" value="1"/>
</dbReference>
<comment type="catalytic activity">
    <reaction evidence="10">
        <text>a 2'-deoxyuridine in single-stranded DNA + H2O = a 2'-deoxyribose 5'-monophosphate in single-stranded DNA + uracil</text>
        <dbReference type="Rhea" id="RHEA:81459"/>
        <dbReference type="Rhea" id="RHEA-COMP:12847"/>
        <dbReference type="Rhea" id="RHEA-COMP:19684"/>
        <dbReference type="ChEBI" id="CHEBI:15377"/>
        <dbReference type="ChEBI" id="CHEBI:17568"/>
        <dbReference type="ChEBI" id="CHEBI:133902"/>
        <dbReference type="ChEBI" id="CHEBI:139095"/>
    </reaction>
    <physiologicalReaction direction="left-to-right" evidence="10">
        <dbReference type="Rhea" id="RHEA:81460"/>
    </physiologicalReaction>
</comment>
<keyword evidence="17" id="KW-1185">Reference proteome</keyword>
<comment type="catalytic activity">
    <reaction evidence="12 14">
        <text>Hydrolyzes single-stranded DNA or mismatched double-stranded DNA and polynucleotides, releasing free uracil.</text>
        <dbReference type="EC" id="3.2.2.27"/>
    </reaction>
</comment>
<dbReference type="GO" id="GO:0005654">
    <property type="term" value="C:nucleoplasm"/>
    <property type="evidence" value="ECO:0007669"/>
    <property type="project" value="UniProtKB-ARBA"/>
</dbReference>
<gene>
    <name evidence="12 18" type="primary">UNG</name>
    <name evidence="12" type="synonym">UNG1</name>
</gene>
<evidence type="ECO:0000256" key="1">
    <source>
        <dbReference type="ARBA" id="ARBA00008184"/>
    </source>
</evidence>
<sequence length="327" mass="36624">MKLYKGPVSALKIKTSVVKMIGQKTIQSFFNPVSKKRTLSETWEDTDNQRAAAAETTPCKKIRAADERDAGTAQAGSPPLSPEQLQRIQRNKQAALRRLAARGAPPDFGDSWRQELGAEFAKPYFLKLMTFVAEERKRGTVYPPPHQVFNWTQMCAVRDVKVVILGQDPYHGPNQAHGLCFSVQRPVPPPPSLENIYKELSTDIEGFTHPGHGDLTGWAEQGVLLLNAVLTVKAHNANSHKDRGWEEFTDAVVSWLNKNLDGLVFMLWGAYAQRKGCSIDQKRHHVLQAVHPSPLSVHRGFFGCRHFSKTNELLKKSGKKPIDWTSL</sequence>
<evidence type="ECO:0000256" key="14">
    <source>
        <dbReference type="RuleBase" id="RU003780"/>
    </source>
</evidence>
<comment type="subunit">
    <text evidence="11">Interacts with RPA2 subunit of the RPA trimer; this interaction mediates UNG2 recruitment to RPA-coated single-stranded DNA at stalled replication forks. Interacts with PCNA; this interaction mediates UNG2 recruitment to S-phase replication foci. Interacts (via N-terminus) with FAM72A.</text>
</comment>
<dbReference type="OrthoDB" id="10031947at2759"/>
<evidence type="ECO:0000256" key="6">
    <source>
        <dbReference type="ARBA" id="ARBA00023128"/>
    </source>
</evidence>
<feature type="domain" description="Uracil-DNA glycosylase-like" evidence="16">
    <location>
        <begin position="153"/>
        <end position="314"/>
    </location>
</feature>
<evidence type="ECO:0000256" key="5">
    <source>
        <dbReference type="ARBA" id="ARBA00022990"/>
    </source>
</evidence>
<evidence type="ECO:0000313" key="18">
    <source>
        <dbReference type="RefSeq" id="XP_033812717.1"/>
    </source>
</evidence>
<dbReference type="InterPro" id="IPR005122">
    <property type="entry name" value="Uracil-DNA_glycosylase-like"/>
</dbReference>
<dbReference type="PANTHER" id="PTHR11264">
    <property type="entry name" value="URACIL-DNA GLYCOSYLASE"/>
    <property type="match status" value="1"/>
</dbReference>
<accession>A0A6P8S4L4</accession>
<comment type="function">
    <text evidence="12 14">Excises uracil residues from the DNA which can arise as a result of misincorporation of dUMP residues by DNA polymerase or due to deamination of cytosine.</text>
</comment>
<keyword evidence="7 12" id="KW-0234">DNA repair</keyword>
<dbReference type="InterPro" id="IPR018085">
    <property type="entry name" value="Ura-DNA_Glyclase_AS"/>
</dbReference>
<dbReference type="Proteomes" id="UP000515159">
    <property type="component" value="Chromosome 8"/>
</dbReference>
<dbReference type="KEGG" id="gsh:117365895"/>
<evidence type="ECO:0000256" key="4">
    <source>
        <dbReference type="ARBA" id="ARBA00022801"/>
    </source>
</evidence>
<comment type="similarity">
    <text evidence="1 12 14">Belongs to the uracil-DNA glycosylase (UDG) superfamily. UNG family.</text>
</comment>
<dbReference type="Pfam" id="PF03167">
    <property type="entry name" value="UDG"/>
    <property type="match status" value="1"/>
</dbReference>
<keyword evidence="6 12" id="KW-0496">Mitochondrion</keyword>
<evidence type="ECO:0000256" key="15">
    <source>
        <dbReference type="SAM" id="MobiDB-lite"/>
    </source>
</evidence>
<evidence type="ECO:0000256" key="7">
    <source>
        <dbReference type="ARBA" id="ARBA00023204"/>
    </source>
</evidence>
<dbReference type="SMART" id="SM00987">
    <property type="entry name" value="UreE_C"/>
    <property type="match status" value="1"/>
</dbReference>
<dbReference type="NCBIfam" id="NF003589">
    <property type="entry name" value="PRK05254.1-2"/>
    <property type="match status" value="1"/>
</dbReference>
<feature type="region of interest" description="Disordered" evidence="15">
    <location>
        <begin position="41"/>
        <end position="85"/>
    </location>
</feature>
<organism evidence="17 18">
    <name type="scientific">Geotrypetes seraphini</name>
    <name type="common">Gaboon caecilian</name>
    <name type="synonym">Caecilia seraphini</name>
    <dbReference type="NCBI Taxonomy" id="260995"/>
    <lineage>
        <taxon>Eukaryota</taxon>
        <taxon>Metazoa</taxon>
        <taxon>Chordata</taxon>
        <taxon>Craniata</taxon>
        <taxon>Vertebrata</taxon>
        <taxon>Euteleostomi</taxon>
        <taxon>Amphibia</taxon>
        <taxon>Gymnophiona</taxon>
        <taxon>Geotrypetes</taxon>
    </lineage>
</organism>
<evidence type="ECO:0000256" key="13">
    <source>
        <dbReference type="PROSITE-ProRule" id="PRU10072"/>
    </source>
</evidence>
<evidence type="ECO:0000259" key="16">
    <source>
        <dbReference type="SMART" id="SM00986"/>
    </source>
</evidence>